<reference evidence="1" key="1">
    <citation type="journal article" date="2021" name="Proc. Natl. Acad. Sci. U.S.A.">
        <title>A Catalog of Tens of Thousands of Viruses from Human Metagenomes Reveals Hidden Associations with Chronic Diseases.</title>
        <authorList>
            <person name="Tisza M.J."/>
            <person name="Buck C.B."/>
        </authorList>
    </citation>
    <scope>NUCLEOTIDE SEQUENCE</scope>
    <source>
        <strain evidence="1">CtsoB6</strain>
    </source>
</reference>
<organism evidence="1">
    <name type="scientific">Siphoviridae sp. ctsoB6</name>
    <dbReference type="NCBI Taxonomy" id="2826487"/>
    <lineage>
        <taxon>Viruses</taxon>
        <taxon>Duplodnaviria</taxon>
        <taxon>Heunggongvirae</taxon>
        <taxon>Uroviricota</taxon>
        <taxon>Caudoviricetes</taxon>
    </lineage>
</organism>
<sequence>MCCKGAKTSYLAALFVIKMIERRCCYGKKRQIN</sequence>
<dbReference type="EMBL" id="BK015700">
    <property type="protein sequence ID" value="DAE20752.1"/>
    <property type="molecule type" value="Genomic_DNA"/>
</dbReference>
<name>A0A8S5QNV6_9CAUD</name>
<protein>
    <submittedName>
        <fullName evidence="1">Uncharacterized protein</fullName>
    </submittedName>
</protein>
<evidence type="ECO:0000313" key="1">
    <source>
        <dbReference type="EMBL" id="DAE20752.1"/>
    </source>
</evidence>
<accession>A0A8S5QNV6</accession>
<proteinExistence type="predicted"/>